<dbReference type="Proteomes" id="UP000324513">
    <property type="component" value="Unassembled WGS sequence"/>
</dbReference>
<gene>
    <name evidence="1" type="ORF">LX74_03690</name>
</gene>
<proteinExistence type="predicted"/>
<reference evidence="1 2" key="1">
    <citation type="submission" date="2019-07" db="EMBL/GenBank/DDBJ databases">
        <title>Genomic Encyclopedia of Archaeal and Bacterial Type Strains, Phase II (KMG-II): from individual species to whole genera.</title>
        <authorList>
            <person name="Goeker M."/>
        </authorList>
    </citation>
    <scope>NUCLEOTIDE SEQUENCE [LARGE SCALE GENOMIC DNA]</scope>
    <source>
        <strain evidence="1 2">DSM 14571</strain>
    </source>
</reference>
<keyword evidence="2" id="KW-1185">Reference proteome</keyword>
<evidence type="ECO:0000313" key="1">
    <source>
        <dbReference type="EMBL" id="TYO84885.1"/>
    </source>
</evidence>
<protein>
    <submittedName>
        <fullName evidence="1">Uncharacterized protein</fullName>
    </submittedName>
</protein>
<evidence type="ECO:0000313" key="2">
    <source>
        <dbReference type="Proteomes" id="UP000324513"/>
    </source>
</evidence>
<dbReference type="RefSeq" id="WP_065081782.1">
    <property type="nucleotide sequence ID" value="NZ_FLSS01000004.1"/>
</dbReference>
<organism evidence="1 2">
    <name type="scientific">Elizabethkingia miricola</name>
    <name type="common">Chryseobacterium miricola</name>
    <dbReference type="NCBI Taxonomy" id="172045"/>
    <lineage>
        <taxon>Bacteria</taxon>
        <taxon>Pseudomonadati</taxon>
        <taxon>Bacteroidota</taxon>
        <taxon>Flavobacteriia</taxon>
        <taxon>Flavobacteriales</taxon>
        <taxon>Weeksellaceae</taxon>
        <taxon>Elizabethkingia</taxon>
    </lineage>
</organism>
<accession>A0ABY3NB21</accession>
<comment type="caution">
    <text evidence="1">The sequence shown here is derived from an EMBL/GenBank/DDBJ whole genome shotgun (WGS) entry which is preliminary data.</text>
</comment>
<dbReference type="EMBL" id="VNHK01000017">
    <property type="protein sequence ID" value="TYO84885.1"/>
    <property type="molecule type" value="Genomic_DNA"/>
</dbReference>
<name>A0ABY3NB21_ELIMR</name>
<sequence>MAYNKTNYYKRIVKVQEIVKREKFCNGLTYKEIYYKFIEKDFNICYRTFSTWLGIPAERELKKLQKIDEKNGEQLTLNF</sequence>